<feature type="domain" description="Metalloprotease TldD/E central" evidence="4">
    <location>
        <begin position="129"/>
        <end position="236"/>
    </location>
</feature>
<dbReference type="InterPro" id="IPR002510">
    <property type="entry name" value="Metalloprtase-TldD/E_N"/>
</dbReference>
<dbReference type="InterPro" id="IPR047657">
    <property type="entry name" value="PmbA"/>
</dbReference>
<reference evidence="5 7" key="1">
    <citation type="submission" date="2015-11" db="EMBL/GenBank/DDBJ databases">
        <title>Identification of large and diverse effector repertoires of 38 Legionella species.</title>
        <authorList>
            <person name="Burstein D."/>
            <person name="Amaro F."/>
            <person name="Zusman T."/>
            <person name="Lifshitz Z."/>
            <person name="Cohen O."/>
            <person name="Gilbert J.A."/>
            <person name="Pupko T."/>
            <person name="Shuman H.A."/>
            <person name="Segal G."/>
        </authorList>
    </citation>
    <scope>NUCLEOTIDE SEQUENCE [LARGE SCALE GENOMIC DNA]</scope>
    <source>
        <strain evidence="5 7">1762-AUS-E</strain>
    </source>
</reference>
<dbReference type="PANTHER" id="PTHR43421">
    <property type="entry name" value="METALLOPROTEASE PMBA"/>
    <property type="match status" value="1"/>
</dbReference>
<keyword evidence="6" id="KW-0614">Plasmid</keyword>
<dbReference type="Gene3D" id="3.30.2290.10">
    <property type="entry name" value="PmbA/TldD superfamily"/>
    <property type="match status" value="1"/>
</dbReference>
<accession>A0A0W0R382</accession>
<geneLocation type="plasmid" evidence="6 8">
    <name>9</name>
</geneLocation>
<dbReference type="OrthoDB" id="9803618at2"/>
<dbReference type="KEGG" id="ladl:NCTC12735_00287"/>
<feature type="domain" description="Metalloprotease TldD/E N-terminal" evidence="2">
    <location>
        <begin position="38"/>
        <end position="102"/>
    </location>
</feature>
<dbReference type="RefSeq" id="WP_058461256.1">
    <property type="nucleotide sequence ID" value="NZ_CAAAHS010000003.1"/>
</dbReference>
<dbReference type="Pfam" id="PF19290">
    <property type="entry name" value="PmbA_TldD_2nd"/>
    <property type="match status" value="1"/>
</dbReference>
<evidence type="ECO:0000256" key="1">
    <source>
        <dbReference type="ARBA" id="ARBA00005836"/>
    </source>
</evidence>
<dbReference type="GO" id="GO:0006508">
    <property type="term" value="P:proteolysis"/>
    <property type="evidence" value="ECO:0007669"/>
    <property type="project" value="InterPro"/>
</dbReference>
<dbReference type="SUPFAM" id="SSF111283">
    <property type="entry name" value="Putative modulator of DNA gyrase, PmbA/TldD"/>
    <property type="match status" value="1"/>
</dbReference>
<dbReference type="Proteomes" id="UP000054859">
    <property type="component" value="Unassembled WGS sequence"/>
</dbReference>
<dbReference type="Pfam" id="PF19289">
    <property type="entry name" value="PmbA_TldD_3rd"/>
    <property type="match status" value="1"/>
</dbReference>
<sequence>MQTLSQNTNRSEPKSTKELVEIMHQVLNLAKKQGATDASVAVNHDSGFSVDVRMGEVETVAFSEDKGVSVTVFFGHRKGSASSTDTSEKALNSMIAHACDIAKVSAVDPCSGLADKELMTNAYPDLALYHPWNISPPDAIEKAIQCEKQALASDKRIVNSDGCNIATYNFSHGYANSHGALGIIDNTRHSISCSLIAAEGEAMQRDYDYTTTRNPEDLMDIAILANSAASRTTSRLGAKKLKTQKVPVIFSSRLSHGILSSFINAISGANLYRKNSFLLDYLGKQIFPQWVRIYEQPHLLGALGSAPFDGEGVPTRNNVFVTEGTLQQYVLGSYSARKLGLKTTANSGGVFNLTIDPNSGDLPQLLKQMDTGLLVTELMGQGVNGLTGDYSRGAAGFWVEKGQIQFPVEEITIAGNLKNMFRNIIAVGTDINPNVATRCGSILIEEMMLAGN</sequence>
<protein>
    <submittedName>
        <fullName evidence="5">Peptide maturation protein PmbA</fullName>
    </submittedName>
</protein>
<proteinExistence type="inferred from homology"/>
<dbReference type="Pfam" id="PF01523">
    <property type="entry name" value="PmbA_TldD_1st"/>
    <property type="match status" value="1"/>
</dbReference>
<dbReference type="InterPro" id="IPR035068">
    <property type="entry name" value="TldD/PmbA_N"/>
</dbReference>
<dbReference type="InterPro" id="IPR036059">
    <property type="entry name" value="TldD/PmbA_sf"/>
</dbReference>
<dbReference type="PATRIC" id="fig|45056.6.peg.160"/>
<gene>
    <name evidence="6" type="primary">pmbA</name>
    <name evidence="5" type="ORF">Lade_0157</name>
    <name evidence="6" type="ORF">NCTC12735_00287</name>
</gene>
<reference evidence="6 8" key="2">
    <citation type="submission" date="2018-12" db="EMBL/GenBank/DDBJ databases">
        <authorList>
            <consortium name="Pathogen Informatics"/>
        </authorList>
    </citation>
    <scope>NUCLEOTIDE SEQUENCE [LARGE SCALE GENOMIC DNA]</scope>
    <source>
        <strain evidence="6 8">NCTC12735</strain>
        <plasmid evidence="8">9</plasmid>
    </source>
</reference>
<evidence type="ECO:0000313" key="6">
    <source>
        <dbReference type="EMBL" id="VEH84680.1"/>
    </source>
</evidence>
<organism evidence="5 7">
    <name type="scientific">Legionella adelaidensis</name>
    <dbReference type="NCBI Taxonomy" id="45056"/>
    <lineage>
        <taxon>Bacteria</taxon>
        <taxon>Pseudomonadati</taxon>
        <taxon>Pseudomonadota</taxon>
        <taxon>Gammaproteobacteria</taxon>
        <taxon>Legionellales</taxon>
        <taxon>Legionellaceae</taxon>
        <taxon>Legionella</taxon>
    </lineage>
</organism>
<evidence type="ECO:0000313" key="7">
    <source>
        <dbReference type="Proteomes" id="UP000054859"/>
    </source>
</evidence>
<dbReference type="STRING" id="45056.Lade_0157"/>
<evidence type="ECO:0000313" key="8">
    <source>
        <dbReference type="Proteomes" id="UP000281170"/>
    </source>
</evidence>
<dbReference type="PANTHER" id="PTHR43421:SF1">
    <property type="entry name" value="METALLOPROTEASE PMBA"/>
    <property type="match status" value="1"/>
</dbReference>
<dbReference type="GO" id="GO:0005829">
    <property type="term" value="C:cytosol"/>
    <property type="evidence" value="ECO:0007669"/>
    <property type="project" value="TreeGrafter"/>
</dbReference>
<dbReference type="EMBL" id="LNKA01000001">
    <property type="protein sequence ID" value="KTC65499.1"/>
    <property type="molecule type" value="Genomic_DNA"/>
</dbReference>
<evidence type="ECO:0000259" key="3">
    <source>
        <dbReference type="Pfam" id="PF19289"/>
    </source>
</evidence>
<comment type="similarity">
    <text evidence="1">Belongs to the peptidase U62 family.</text>
</comment>
<dbReference type="GO" id="GO:0008237">
    <property type="term" value="F:metallopeptidase activity"/>
    <property type="evidence" value="ECO:0007669"/>
    <property type="project" value="InterPro"/>
</dbReference>
<keyword evidence="7" id="KW-1185">Reference proteome</keyword>
<dbReference type="EMBL" id="LR134418">
    <property type="protein sequence ID" value="VEH84680.1"/>
    <property type="molecule type" value="Genomic_DNA"/>
</dbReference>
<dbReference type="AlphaFoldDB" id="A0A0W0R382"/>
<evidence type="ECO:0000259" key="4">
    <source>
        <dbReference type="Pfam" id="PF19290"/>
    </source>
</evidence>
<name>A0A0W0R382_9GAMM</name>
<feature type="domain" description="Metalloprotease TldD/E C-terminal" evidence="3">
    <location>
        <begin position="243"/>
        <end position="451"/>
    </location>
</feature>
<dbReference type="InterPro" id="IPR045569">
    <property type="entry name" value="Metalloprtase-TldD/E_C"/>
</dbReference>
<evidence type="ECO:0000313" key="5">
    <source>
        <dbReference type="EMBL" id="KTC65499.1"/>
    </source>
</evidence>
<dbReference type="NCBIfam" id="NF008268">
    <property type="entry name" value="PRK11040.1"/>
    <property type="match status" value="1"/>
</dbReference>
<evidence type="ECO:0000259" key="2">
    <source>
        <dbReference type="Pfam" id="PF01523"/>
    </source>
</evidence>
<dbReference type="Proteomes" id="UP000281170">
    <property type="component" value="Plasmid 9"/>
</dbReference>
<dbReference type="InterPro" id="IPR045570">
    <property type="entry name" value="Metalloprtase-TldD/E_cen_dom"/>
</dbReference>